<evidence type="ECO:0000313" key="3">
    <source>
        <dbReference type="Proteomes" id="UP000325433"/>
    </source>
</evidence>
<keyword evidence="1" id="KW-0812">Transmembrane</keyword>
<feature type="transmembrane region" description="Helical" evidence="1">
    <location>
        <begin position="27"/>
        <end position="49"/>
    </location>
</feature>
<dbReference type="EMBL" id="ML738450">
    <property type="protein sequence ID" value="KAE8306486.1"/>
    <property type="molecule type" value="Genomic_DNA"/>
</dbReference>
<gene>
    <name evidence="2" type="ORF">BDV41DRAFT_558487</name>
</gene>
<dbReference type="AlphaFoldDB" id="A0A5N6VE92"/>
<organism evidence="2 3">
    <name type="scientific">Aspergillus transmontanensis</name>
    <dbReference type="NCBI Taxonomy" id="1034304"/>
    <lineage>
        <taxon>Eukaryota</taxon>
        <taxon>Fungi</taxon>
        <taxon>Dikarya</taxon>
        <taxon>Ascomycota</taxon>
        <taxon>Pezizomycotina</taxon>
        <taxon>Eurotiomycetes</taxon>
        <taxon>Eurotiomycetidae</taxon>
        <taxon>Eurotiales</taxon>
        <taxon>Aspergillaceae</taxon>
        <taxon>Aspergillus</taxon>
        <taxon>Aspergillus subgen. Circumdati</taxon>
    </lineage>
</organism>
<evidence type="ECO:0000256" key="1">
    <source>
        <dbReference type="SAM" id="Phobius"/>
    </source>
</evidence>
<sequence length="56" mass="6587">MRDPRSHLFYLFLIYFTNGSLNASRDFIYSLAVAYTGIITNGRWLTIILNKVIFLR</sequence>
<dbReference type="Proteomes" id="UP000325433">
    <property type="component" value="Unassembled WGS sequence"/>
</dbReference>
<proteinExistence type="predicted"/>
<keyword evidence="3" id="KW-1185">Reference proteome</keyword>
<keyword evidence="1" id="KW-0472">Membrane</keyword>
<evidence type="ECO:0000313" key="2">
    <source>
        <dbReference type="EMBL" id="KAE8306486.1"/>
    </source>
</evidence>
<protein>
    <submittedName>
        <fullName evidence="2">Uncharacterized protein</fullName>
    </submittedName>
</protein>
<keyword evidence="1" id="KW-1133">Transmembrane helix</keyword>
<name>A0A5N6VE92_9EURO</name>
<reference evidence="3" key="1">
    <citation type="submission" date="2019-04" db="EMBL/GenBank/DDBJ databases">
        <title>Friends and foes A comparative genomics studyof 23 Aspergillus species from section Flavi.</title>
        <authorList>
            <consortium name="DOE Joint Genome Institute"/>
            <person name="Kjaerbolling I."/>
            <person name="Vesth T."/>
            <person name="Frisvad J.C."/>
            <person name="Nybo J.L."/>
            <person name="Theobald S."/>
            <person name="Kildgaard S."/>
            <person name="Isbrandt T."/>
            <person name="Kuo A."/>
            <person name="Sato A."/>
            <person name="Lyhne E.K."/>
            <person name="Kogle M.E."/>
            <person name="Wiebenga A."/>
            <person name="Kun R.S."/>
            <person name="Lubbers R.J."/>
            <person name="Makela M.R."/>
            <person name="Barry K."/>
            <person name="Chovatia M."/>
            <person name="Clum A."/>
            <person name="Daum C."/>
            <person name="Haridas S."/>
            <person name="He G."/>
            <person name="LaButti K."/>
            <person name="Lipzen A."/>
            <person name="Mondo S."/>
            <person name="Riley R."/>
            <person name="Salamov A."/>
            <person name="Simmons B.A."/>
            <person name="Magnuson J.K."/>
            <person name="Henrissat B."/>
            <person name="Mortensen U.H."/>
            <person name="Larsen T.O."/>
            <person name="Devries R.P."/>
            <person name="Grigoriev I.V."/>
            <person name="Machida M."/>
            <person name="Baker S.E."/>
            <person name="Andersen M.R."/>
        </authorList>
    </citation>
    <scope>NUCLEOTIDE SEQUENCE [LARGE SCALE GENOMIC DNA]</scope>
    <source>
        <strain evidence="3">CBS 130015</strain>
    </source>
</reference>
<accession>A0A5N6VE92</accession>